<dbReference type="Gene3D" id="3.30.565.10">
    <property type="entry name" value="Histidine kinase-like ATPase, C-terminal domain"/>
    <property type="match status" value="1"/>
</dbReference>
<evidence type="ECO:0000313" key="9">
    <source>
        <dbReference type="Proteomes" id="UP001141950"/>
    </source>
</evidence>
<sequence length="568" mass="64599">MLANILLVFIPVIAMGALSYFKFSDAIESKSSHFYSISLLETDRKLKFALSEITTITSSAMTQPVIQQALKNPNQIPSYDMKQEINNLLIHHPMIEAFAFYAQNRLVYSYNMQDALTDLRRQPWHAKMEAAEGRPVWSGPEENGSAAAGRPALVHARIVKDYYSLENIGSIVIYMKPDLLDQVFWETATLEKGNILLASRDGSIVYDKSGEHIGERVDFPFLQEGVPSEKNYYIDRYLNVKSLITFIPSHNPEWRLIAITPTKSLQAESIPLRNTALLLGVFSLLTALAFDRFYVRRLVRSISSTVGGMRRVEQRNFTLIPGSGQPHDESDMLVHGFNRMSSQIQDLLKQVEAEQSLKKEAELQALVAQINPHFIYNSLESINSMAVLQGNKDISRMVVSLGRLLRISISENKELIPLSTEFEHVRHYLNIQKFRFEDQFEYELDLPEQLGGYMTQKLIVQPLVENALYHAIEPMKMLGKIRIRASEGANELWIDVIDNGPGFDASVLASLWDRDYQAEVKKYKDSGVGLRNVHERLRIRFGQPYGMMICSSPETGSIIRLRVPKIKP</sequence>
<dbReference type="PANTHER" id="PTHR34220">
    <property type="entry name" value="SENSOR HISTIDINE KINASE YPDA"/>
    <property type="match status" value="1"/>
</dbReference>
<dbReference type="InterPro" id="IPR050640">
    <property type="entry name" value="Bact_2-comp_sensor_kinase"/>
</dbReference>
<keyword evidence="5 8" id="KW-0418">Kinase</keyword>
<dbReference type="SUPFAM" id="SSF55874">
    <property type="entry name" value="ATPase domain of HSP90 chaperone/DNA topoisomerase II/histidine kinase"/>
    <property type="match status" value="1"/>
</dbReference>
<dbReference type="InterPro" id="IPR003660">
    <property type="entry name" value="HAMP_dom"/>
</dbReference>
<name>A0A9X2MTX6_9BACL</name>
<dbReference type="Pfam" id="PF02518">
    <property type="entry name" value="HATPase_c"/>
    <property type="match status" value="1"/>
</dbReference>
<dbReference type="Pfam" id="PF06580">
    <property type="entry name" value="His_kinase"/>
    <property type="match status" value="1"/>
</dbReference>
<evidence type="ECO:0000256" key="5">
    <source>
        <dbReference type="ARBA" id="ARBA00022777"/>
    </source>
</evidence>
<dbReference type="SMART" id="SM00387">
    <property type="entry name" value="HATPase_c"/>
    <property type="match status" value="1"/>
</dbReference>
<accession>A0A9X2MTX6</accession>
<keyword evidence="6" id="KW-0472">Membrane</keyword>
<keyword evidence="3" id="KW-0597">Phosphoprotein</keyword>
<comment type="subcellular location">
    <subcellularLocation>
        <location evidence="1">Cell membrane</location>
        <topology evidence="1">Multi-pass membrane protein</topology>
    </subcellularLocation>
</comment>
<dbReference type="Proteomes" id="UP001141950">
    <property type="component" value="Unassembled WGS sequence"/>
</dbReference>
<dbReference type="PROSITE" id="PS50885">
    <property type="entry name" value="HAMP"/>
    <property type="match status" value="1"/>
</dbReference>
<dbReference type="GO" id="GO:0005886">
    <property type="term" value="C:plasma membrane"/>
    <property type="evidence" value="ECO:0007669"/>
    <property type="project" value="UniProtKB-SubCell"/>
</dbReference>
<keyword evidence="2" id="KW-1003">Cell membrane</keyword>
<keyword evidence="4" id="KW-0808">Transferase</keyword>
<dbReference type="AlphaFoldDB" id="A0A9X2MTX6"/>
<dbReference type="EMBL" id="JANIPJ010000017">
    <property type="protein sequence ID" value="MCR2806415.1"/>
    <property type="molecule type" value="Genomic_DNA"/>
</dbReference>
<protein>
    <submittedName>
        <fullName evidence="8">Sensor histidine kinase</fullName>
    </submittedName>
</protein>
<dbReference type="InterPro" id="IPR010559">
    <property type="entry name" value="Sig_transdc_His_kin_internal"/>
</dbReference>
<organism evidence="8 9">
    <name type="scientific">Paenibacillus soyae</name>
    <dbReference type="NCBI Taxonomy" id="2969249"/>
    <lineage>
        <taxon>Bacteria</taxon>
        <taxon>Bacillati</taxon>
        <taxon>Bacillota</taxon>
        <taxon>Bacilli</taxon>
        <taxon>Bacillales</taxon>
        <taxon>Paenibacillaceae</taxon>
        <taxon>Paenibacillus</taxon>
    </lineage>
</organism>
<keyword evidence="9" id="KW-1185">Reference proteome</keyword>
<proteinExistence type="predicted"/>
<evidence type="ECO:0000256" key="4">
    <source>
        <dbReference type="ARBA" id="ARBA00022679"/>
    </source>
</evidence>
<comment type="caution">
    <text evidence="8">The sequence shown here is derived from an EMBL/GenBank/DDBJ whole genome shotgun (WGS) entry which is preliminary data.</text>
</comment>
<evidence type="ECO:0000256" key="1">
    <source>
        <dbReference type="ARBA" id="ARBA00004651"/>
    </source>
</evidence>
<gene>
    <name evidence="8" type="ORF">NQZ67_21270</name>
</gene>
<dbReference type="Gene3D" id="6.10.340.10">
    <property type="match status" value="1"/>
</dbReference>
<dbReference type="RefSeq" id="WP_257449841.1">
    <property type="nucleotide sequence ID" value="NZ_JANIPJ010000017.1"/>
</dbReference>
<evidence type="ECO:0000259" key="7">
    <source>
        <dbReference type="PROSITE" id="PS50885"/>
    </source>
</evidence>
<reference evidence="8" key="1">
    <citation type="submission" date="2022-08" db="EMBL/GenBank/DDBJ databases">
        <title>The genomic sequence of strain Paenibacillus sp. SCIV0701.</title>
        <authorList>
            <person name="Zhao H."/>
        </authorList>
    </citation>
    <scope>NUCLEOTIDE SEQUENCE</scope>
    <source>
        <strain evidence="8">SCIV0701</strain>
    </source>
</reference>
<dbReference type="GO" id="GO:0000155">
    <property type="term" value="F:phosphorelay sensor kinase activity"/>
    <property type="evidence" value="ECO:0007669"/>
    <property type="project" value="InterPro"/>
</dbReference>
<dbReference type="InterPro" id="IPR003594">
    <property type="entry name" value="HATPase_dom"/>
</dbReference>
<feature type="domain" description="HAMP" evidence="7">
    <location>
        <begin position="296"/>
        <end position="349"/>
    </location>
</feature>
<dbReference type="PANTHER" id="PTHR34220:SF7">
    <property type="entry name" value="SENSOR HISTIDINE KINASE YPDA"/>
    <property type="match status" value="1"/>
</dbReference>
<dbReference type="InterPro" id="IPR036890">
    <property type="entry name" value="HATPase_C_sf"/>
</dbReference>
<evidence type="ECO:0000313" key="8">
    <source>
        <dbReference type="EMBL" id="MCR2806415.1"/>
    </source>
</evidence>
<evidence type="ECO:0000256" key="6">
    <source>
        <dbReference type="ARBA" id="ARBA00023136"/>
    </source>
</evidence>
<evidence type="ECO:0000256" key="3">
    <source>
        <dbReference type="ARBA" id="ARBA00022553"/>
    </source>
</evidence>
<evidence type="ECO:0000256" key="2">
    <source>
        <dbReference type="ARBA" id="ARBA00022475"/>
    </source>
</evidence>